<dbReference type="InterPro" id="IPR011856">
    <property type="entry name" value="tRNA_endonuc-like_dom_sf"/>
</dbReference>
<organism evidence="1 2">
    <name type="scientific">Alicyclobacillus fastidiosus</name>
    <dbReference type="NCBI Taxonomy" id="392011"/>
    <lineage>
        <taxon>Bacteria</taxon>
        <taxon>Bacillati</taxon>
        <taxon>Bacillota</taxon>
        <taxon>Bacilli</taxon>
        <taxon>Bacillales</taxon>
        <taxon>Alicyclobacillaceae</taxon>
        <taxon>Alicyclobacillus</taxon>
    </lineage>
</organism>
<dbReference type="Gene3D" id="3.40.1350.10">
    <property type="match status" value="1"/>
</dbReference>
<sequence length="265" mass="30367">MITLSQDVVDSVYLAFRTLGKTDLSRNELFEFILEKLPQIQRHELGTLIVAITVNNPRRESYVSSLKVASNINSTDILYKSGGDNVKTFTYRLWNSHDLCVSKPQRNNQNDSLSLLVDEFQWDHHKRSSKLSFPSESHLRDFVVRNIPEFKIRGKTLHTYIHTSGRTGVEFATEVGRIDYLAIDDDGCFYVFEFKLHKGVDAVVGQVCRYIGWVQQHLARESSVYGIIVVSQADVKLRYASSIFEKITLLEYDISCFLNICRDSG</sequence>
<gene>
    <name evidence="1" type="ORF">NZD89_14325</name>
</gene>
<evidence type="ECO:0000313" key="1">
    <source>
        <dbReference type="EMBL" id="WAH39599.1"/>
    </source>
</evidence>
<dbReference type="RefSeq" id="WP_268003496.1">
    <property type="nucleotide sequence ID" value="NZ_BSUT01000001.1"/>
</dbReference>
<keyword evidence="2" id="KW-1185">Reference proteome</keyword>
<proteinExistence type="predicted"/>
<evidence type="ECO:0008006" key="3">
    <source>
        <dbReference type="Google" id="ProtNLM"/>
    </source>
</evidence>
<dbReference type="EMBL" id="CP104067">
    <property type="protein sequence ID" value="WAH39599.1"/>
    <property type="molecule type" value="Genomic_DNA"/>
</dbReference>
<protein>
    <recommendedName>
        <fullName evidence="3">DUF91 domain-containing protein</fullName>
    </recommendedName>
</protein>
<accession>A0ABY6ZBL3</accession>
<dbReference type="CDD" id="cd22341">
    <property type="entry name" value="NucS-like"/>
    <property type="match status" value="1"/>
</dbReference>
<dbReference type="Proteomes" id="UP001164761">
    <property type="component" value="Chromosome"/>
</dbReference>
<name>A0ABY6ZBL3_9BACL</name>
<reference evidence="1" key="1">
    <citation type="submission" date="2022-08" db="EMBL/GenBank/DDBJ databases">
        <title>Alicyclobacillus fastidiosus DSM 17978, complete genome.</title>
        <authorList>
            <person name="Wang Q."/>
            <person name="Cai R."/>
            <person name="Wang Z."/>
        </authorList>
    </citation>
    <scope>NUCLEOTIDE SEQUENCE</scope>
    <source>
        <strain evidence="1">DSM 17978</strain>
    </source>
</reference>
<dbReference type="InterPro" id="IPR002793">
    <property type="entry name" value="Endonuclease_NucS"/>
</dbReference>
<evidence type="ECO:0000313" key="2">
    <source>
        <dbReference type="Proteomes" id="UP001164761"/>
    </source>
</evidence>